<feature type="non-terminal residue" evidence="3">
    <location>
        <position position="1"/>
    </location>
</feature>
<reference evidence="3" key="1">
    <citation type="submission" date="2023-10" db="EMBL/GenBank/DDBJ databases">
        <title>Genome assembly of Pristionchus species.</title>
        <authorList>
            <person name="Yoshida K."/>
            <person name="Sommer R.J."/>
        </authorList>
    </citation>
    <scope>NUCLEOTIDE SEQUENCE</scope>
    <source>
        <strain evidence="3">RS5133</strain>
    </source>
</reference>
<feature type="region of interest" description="Disordered" evidence="1">
    <location>
        <begin position="183"/>
        <end position="240"/>
    </location>
</feature>
<feature type="region of interest" description="Disordered" evidence="1">
    <location>
        <begin position="125"/>
        <end position="154"/>
    </location>
</feature>
<accession>A0AAV5X3M8</accession>
<proteinExistence type="predicted"/>
<sequence>SRVDRIENWRREAFDFSASDRLGIVLSRALEVLLVLVKNGTTAQSLQDTAESLNFERNRALKLDKERDLPSRRLVYGLCESLGLAIESLFDAKCDEEVAQVTVEVKEEILDENMFITTDFGALGGSMAPEDPTEQTARTSGEIDRKEDIDDSPYDIASGSGTALIFTDTPAAYLMSKMGTDGDSSVVVEGAEETDQTADQLRPPQQFYWSDDEYGEQQQPSSSSAAADAADTAGDSTAVK</sequence>
<dbReference type="Proteomes" id="UP001432322">
    <property type="component" value="Unassembled WGS sequence"/>
</dbReference>
<evidence type="ECO:0008006" key="5">
    <source>
        <dbReference type="Google" id="ProtNLM"/>
    </source>
</evidence>
<protein>
    <recommendedName>
        <fullName evidence="5">Transcriptional regulator</fullName>
    </recommendedName>
</protein>
<comment type="caution">
    <text evidence="3">The sequence shown here is derived from an EMBL/GenBank/DDBJ whole genome shotgun (WGS) entry which is preliminary data.</text>
</comment>
<evidence type="ECO:0000313" key="2">
    <source>
        <dbReference type="EMBL" id="GMT11660.1"/>
    </source>
</evidence>
<evidence type="ECO:0000256" key="1">
    <source>
        <dbReference type="SAM" id="MobiDB-lite"/>
    </source>
</evidence>
<evidence type="ECO:0000313" key="3">
    <source>
        <dbReference type="EMBL" id="GMT37860.1"/>
    </source>
</evidence>
<dbReference type="AlphaFoldDB" id="A0AAV5X3M8"/>
<dbReference type="EMBL" id="BTSY01000305">
    <property type="protein sequence ID" value="GMT37860.1"/>
    <property type="molecule type" value="Genomic_DNA"/>
</dbReference>
<feature type="compositionally biased region" description="Low complexity" evidence="1">
    <location>
        <begin position="221"/>
        <end position="240"/>
    </location>
</feature>
<organism evidence="3 4">
    <name type="scientific">Pristionchus fissidentatus</name>
    <dbReference type="NCBI Taxonomy" id="1538716"/>
    <lineage>
        <taxon>Eukaryota</taxon>
        <taxon>Metazoa</taxon>
        <taxon>Ecdysozoa</taxon>
        <taxon>Nematoda</taxon>
        <taxon>Chromadorea</taxon>
        <taxon>Rhabditida</taxon>
        <taxon>Rhabditina</taxon>
        <taxon>Diplogasteromorpha</taxon>
        <taxon>Diplogasteroidea</taxon>
        <taxon>Neodiplogasteridae</taxon>
        <taxon>Pristionchus</taxon>
    </lineage>
</organism>
<keyword evidence="4" id="KW-1185">Reference proteome</keyword>
<name>A0AAV5X3M8_9BILA</name>
<feature type="non-terminal residue" evidence="3">
    <location>
        <position position="240"/>
    </location>
</feature>
<evidence type="ECO:0000313" key="4">
    <source>
        <dbReference type="Proteomes" id="UP001432322"/>
    </source>
</evidence>
<gene>
    <name evidence="3" type="ORF">PFISCL1PPCAC_29157</name>
    <name evidence="2" type="ORF">PFISCL1PPCAC_2957</name>
</gene>
<dbReference type="EMBL" id="BTSY01000001">
    <property type="protein sequence ID" value="GMT11660.1"/>
    <property type="molecule type" value="Genomic_DNA"/>
</dbReference>